<dbReference type="GO" id="GO:0070008">
    <property type="term" value="F:serine-type exopeptidase activity"/>
    <property type="evidence" value="ECO:0007669"/>
    <property type="project" value="InterPro"/>
</dbReference>
<dbReference type="Proteomes" id="UP001314170">
    <property type="component" value="Unassembled WGS sequence"/>
</dbReference>
<comment type="similarity">
    <text evidence="1">Belongs to the peptidase S28 family.</text>
</comment>
<keyword evidence="5" id="KW-0325">Glycoprotein</keyword>
<comment type="caution">
    <text evidence="7">The sequence shown here is derived from an EMBL/GenBank/DDBJ whole genome shotgun (WGS) entry which is preliminary data.</text>
</comment>
<dbReference type="Gene3D" id="3.40.50.1820">
    <property type="entry name" value="alpha/beta hydrolase"/>
    <property type="match status" value="1"/>
</dbReference>
<sequence>MEVPSFELLLGFLMLTTICASAAHPRTTMRFDRMRKYKESSMASVNVDPEFEVHNYTQTLDHFNFKPESYATFQQRYILNYQYWGGANTSSPIFVYLGAESDVTYDLQSSIVDLAARFKGLLLYIEVSVSCPPFEIFNSGGTGSWTR</sequence>
<evidence type="ECO:0000313" key="8">
    <source>
        <dbReference type="Proteomes" id="UP001314170"/>
    </source>
</evidence>
<reference evidence="7 8" key="1">
    <citation type="submission" date="2024-01" db="EMBL/GenBank/DDBJ databases">
        <authorList>
            <person name="Waweru B."/>
        </authorList>
    </citation>
    <scope>NUCLEOTIDE SEQUENCE [LARGE SCALE GENOMIC DNA]</scope>
</reference>
<proteinExistence type="inferred from homology"/>
<dbReference type="GO" id="GO:0008239">
    <property type="term" value="F:dipeptidyl-peptidase activity"/>
    <property type="evidence" value="ECO:0007669"/>
    <property type="project" value="TreeGrafter"/>
</dbReference>
<evidence type="ECO:0000256" key="5">
    <source>
        <dbReference type="ARBA" id="ARBA00023180"/>
    </source>
</evidence>
<dbReference type="Pfam" id="PF05577">
    <property type="entry name" value="Peptidase_S28"/>
    <property type="match status" value="1"/>
</dbReference>
<keyword evidence="3 6" id="KW-0732">Signal</keyword>
<evidence type="ECO:0000313" key="7">
    <source>
        <dbReference type="EMBL" id="CAK7332107.1"/>
    </source>
</evidence>
<protein>
    <recommendedName>
        <fullName evidence="9">Serine carboxypeptidase</fullName>
    </recommendedName>
</protein>
<dbReference type="PANTHER" id="PTHR11010">
    <property type="entry name" value="PROTEASE S28 PRO-X CARBOXYPEPTIDASE-RELATED"/>
    <property type="match status" value="1"/>
</dbReference>
<dbReference type="EMBL" id="CAWUPB010000913">
    <property type="protein sequence ID" value="CAK7332107.1"/>
    <property type="molecule type" value="Genomic_DNA"/>
</dbReference>
<dbReference type="InterPro" id="IPR029058">
    <property type="entry name" value="AB_hydrolase_fold"/>
</dbReference>
<organism evidence="7 8">
    <name type="scientific">Dovyalis caffra</name>
    <dbReference type="NCBI Taxonomy" id="77055"/>
    <lineage>
        <taxon>Eukaryota</taxon>
        <taxon>Viridiplantae</taxon>
        <taxon>Streptophyta</taxon>
        <taxon>Embryophyta</taxon>
        <taxon>Tracheophyta</taxon>
        <taxon>Spermatophyta</taxon>
        <taxon>Magnoliopsida</taxon>
        <taxon>eudicotyledons</taxon>
        <taxon>Gunneridae</taxon>
        <taxon>Pentapetalae</taxon>
        <taxon>rosids</taxon>
        <taxon>fabids</taxon>
        <taxon>Malpighiales</taxon>
        <taxon>Salicaceae</taxon>
        <taxon>Flacourtieae</taxon>
        <taxon>Dovyalis</taxon>
    </lineage>
</organism>
<dbReference type="InterPro" id="IPR008758">
    <property type="entry name" value="Peptidase_S28"/>
</dbReference>
<evidence type="ECO:0008006" key="9">
    <source>
        <dbReference type="Google" id="ProtNLM"/>
    </source>
</evidence>
<keyword evidence="2" id="KW-0645">Protease</keyword>
<evidence type="ECO:0000256" key="6">
    <source>
        <dbReference type="SAM" id="SignalP"/>
    </source>
</evidence>
<evidence type="ECO:0000256" key="3">
    <source>
        <dbReference type="ARBA" id="ARBA00022729"/>
    </source>
</evidence>
<gene>
    <name evidence="7" type="ORF">DCAF_LOCUS8811</name>
</gene>
<dbReference type="GO" id="GO:0006508">
    <property type="term" value="P:proteolysis"/>
    <property type="evidence" value="ECO:0007669"/>
    <property type="project" value="UniProtKB-KW"/>
</dbReference>
<keyword evidence="4" id="KW-0378">Hydrolase</keyword>
<dbReference type="AlphaFoldDB" id="A0AAV1RDN9"/>
<feature type="signal peptide" evidence="6">
    <location>
        <begin position="1"/>
        <end position="22"/>
    </location>
</feature>
<evidence type="ECO:0000256" key="1">
    <source>
        <dbReference type="ARBA" id="ARBA00011079"/>
    </source>
</evidence>
<accession>A0AAV1RDN9</accession>
<name>A0AAV1RDN9_9ROSI</name>
<dbReference type="PANTHER" id="PTHR11010:SF78">
    <property type="entry name" value="LYSOSOMAL PRO-X CARBOXYPEPTIDASE"/>
    <property type="match status" value="1"/>
</dbReference>
<evidence type="ECO:0000256" key="4">
    <source>
        <dbReference type="ARBA" id="ARBA00022801"/>
    </source>
</evidence>
<feature type="chain" id="PRO_5043628868" description="Serine carboxypeptidase" evidence="6">
    <location>
        <begin position="23"/>
        <end position="147"/>
    </location>
</feature>
<keyword evidence="8" id="KW-1185">Reference proteome</keyword>
<evidence type="ECO:0000256" key="2">
    <source>
        <dbReference type="ARBA" id="ARBA00022670"/>
    </source>
</evidence>